<sequence>MLWLFRFFALWPLSALHTLGGALGWLVWAASPGYRAQFRANVAQAGLPFESAKPAIAEAGRFVAELPKLWMRPQNESCLGNVQLEGQEHAVQAFAQGRGVIFFGPHCGSFELGPQALAELYGPITAIYRPARKRWLAAIEQATRQRPQLTVVPASLSGIRLMHKTLKANQAVALLTDQVPPEGLGVWAPFFGKPAYTMTLAARLALQSGAVLLPVSCERLPRGRGYFVKIWPAIGGPAETPKETLKTDLLAVVTRINQAIEAIVLSQPGQYLWGYGRYKTPRNEAAHHDDEPRKDVH</sequence>
<evidence type="ECO:0000313" key="7">
    <source>
        <dbReference type="EMBL" id="MFC6282639.1"/>
    </source>
</evidence>
<keyword evidence="4" id="KW-0808">Transferase</keyword>
<evidence type="ECO:0000256" key="4">
    <source>
        <dbReference type="ARBA" id="ARBA00022679"/>
    </source>
</evidence>
<protein>
    <submittedName>
        <fullName evidence="7">Lysophospholipid acyltransferase family protein</fullName>
    </submittedName>
</protein>
<dbReference type="Proteomes" id="UP001596270">
    <property type="component" value="Unassembled WGS sequence"/>
</dbReference>
<evidence type="ECO:0000256" key="6">
    <source>
        <dbReference type="ARBA" id="ARBA00023315"/>
    </source>
</evidence>
<keyword evidence="3" id="KW-0997">Cell inner membrane</keyword>
<keyword evidence="8" id="KW-1185">Reference proteome</keyword>
<evidence type="ECO:0000313" key="8">
    <source>
        <dbReference type="Proteomes" id="UP001596270"/>
    </source>
</evidence>
<gene>
    <name evidence="7" type="ORF">ACFQND_15545</name>
</gene>
<dbReference type="InterPro" id="IPR004960">
    <property type="entry name" value="LipA_acyltrans"/>
</dbReference>
<dbReference type="GO" id="GO:0016746">
    <property type="term" value="F:acyltransferase activity"/>
    <property type="evidence" value="ECO:0007669"/>
    <property type="project" value="UniProtKB-KW"/>
</dbReference>
<dbReference type="EMBL" id="JBHSRS010000079">
    <property type="protein sequence ID" value="MFC6282639.1"/>
    <property type="molecule type" value="Genomic_DNA"/>
</dbReference>
<keyword evidence="6 7" id="KW-0012">Acyltransferase</keyword>
<dbReference type="RefSeq" id="WP_371434856.1">
    <property type="nucleotide sequence ID" value="NZ_JBHSRS010000079.1"/>
</dbReference>
<dbReference type="PANTHER" id="PTHR30606">
    <property type="entry name" value="LIPID A BIOSYNTHESIS LAUROYL ACYLTRANSFERASE"/>
    <property type="match status" value="1"/>
</dbReference>
<evidence type="ECO:0000256" key="1">
    <source>
        <dbReference type="ARBA" id="ARBA00004533"/>
    </source>
</evidence>
<evidence type="ECO:0000256" key="2">
    <source>
        <dbReference type="ARBA" id="ARBA00022475"/>
    </source>
</evidence>
<dbReference type="NCBIfam" id="NF006487">
    <property type="entry name" value="PRK08905.1"/>
    <property type="match status" value="1"/>
</dbReference>
<keyword evidence="5" id="KW-0472">Membrane</keyword>
<evidence type="ECO:0000256" key="3">
    <source>
        <dbReference type="ARBA" id="ARBA00022519"/>
    </source>
</evidence>
<dbReference type="PANTHER" id="PTHR30606:SF10">
    <property type="entry name" value="PHOSPHATIDYLINOSITOL MANNOSIDE ACYLTRANSFERASE"/>
    <property type="match status" value="1"/>
</dbReference>
<dbReference type="Pfam" id="PF03279">
    <property type="entry name" value="Lip_A_acyltrans"/>
    <property type="match status" value="1"/>
</dbReference>
<accession>A0ABW1TYC6</accession>
<name>A0ABW1TYC6_9BURK</name>
<comment type="caution">
    <text evidence="7">The sequence shown here is derived from an EMBL/GenBank/DDBJ whole genome shotgun (WGS) entry which is preliminary data.</text>
</comment>
<reference evidence="8" key="1">
    <citation type="journal article" date="2019" name="Int. J. Syst. Evol. Microbiol.">
        <title>The Global Catalogue of Microorganisms (GCM) 10K type strain sequencing project: providing services to taxonomists for standard genome sequencing and annotation.</title>
        <authorList>
            <consortium name="The Broad Institute Genomics Platform"/>
            <consortium name="The Broad Institute Genome Sequencing Center for Infectious Disease"/>
            <person name="Wu L."/>
            <person name="Ma J."/>
        </authorList>
    </citation>
    <scope>NUCLEOTIDE SEQUENCE [LARGE SCALE GENOMIC DNA]</scope>
    <source>
        <strain evidence="8">CCUG 39402</strain>
    </source>
</reference>
<comment type="subcellular location">
    <subcellularLocation>
        <location evidence="1">Cell inner membrane</location>
    </subcellularLocation>
</comment>
<organism evidence="7 8">
    <name type="scientific">Polaromonas aquatica</name>
    <dbReference type="NCBI Taxonomy" id="332657"/>
    <lineage>
        <taxon>Bacteria</taxon>
        <taxon>Pseudomonadati</taxon>
        <taxon>Pseudomonadota</taxon>
        <taxon>Betaproteobacteria</taxon>
        <taxon>Burkholderiales</taxon>
        <taxon>Comamonadaceae</taxon>
        <taxon>Polaromonas</taxon>
    </lineage>
</organism>
<dbReference type="CDD" id="cd07984">
    <property type="entry name" value="LPLAT_LABLAT-like"/>
    <property type="match status" value="1"/>
</dbReference>
<evidence type="ECO:0000256" key="5">
    <source>
        <dbReference type="ARBA" id="ARBA00023136"/>
    </source>
</evidence>
<proteinExistence type="predicted"/>
<keyword evidence="2" id="KW-1003">Cell membrane</keyword>